<evidence type="ECO:0000313" key="11">
    <source>
        <dbReference type="Proteomes" id="UP000184063"/>
    </source>
</evidence>
<dbReference type="GO" id="GO:0051225">
    <property type="term" value="P:spindle assembly"/>
    <property type="evidence" value="ECO:0007669"/>
    <property type="project" value="TreeGrafter"/>
</dbReference>
<sequence>MCRYELLGCGLLYWQRHKSRKDKDHSLRDPRTMLHEILLSLSGQPSPLFNPETEESAISEDAFPLVSPPEKALLASLARLSRLHTELRTHTALISSSHPSVICRAVSTAISSRHLGEFQRKILEVEKSVLVEDSGYVGGYGIVPLSTIVGEFSPWTRRLEWLWETVRLIWPIDSRNIDQLCTGVALIDHLRAETQTGYVDLKDMALHLVGIAETAWMRQLSPWLLYGNLPILGGSDFFIQRDNASHDQPPAATQFVVHPELLPQFVTAHTASSILFIGKTLNLIRAKRNAPAANPSAGLSTTSVTLHTEHIEQLAALKSPISASRLSSAVNAIRFSLSQSTLSKIFPLPKILEVLSVLHDFLLLRRGEFATALVSHADTRIQERYRKHGHSASRYNPSADLRGLSIKEGDVVTALSQTLSELYSLQTEEDPADDELDLAKELLRLSIKQDVDNIPALSPDLAGSEMNARISDVAFDDLLFPTPTCLSVHVRSPLDLFLSASDISVYSKIHSYILGIRRAQMHLGDLWKHTFLRKIHPSPWGPPRSSTPYGQSRLKLGRQRDNLRTRQMRPVWATSSASLFILSELGSYFQGEVLNGNWQHFREWIKGGSPTTGSRPGTASSANSKRTDHFQAMNDPTESGSGGDSQMVQRHDPETLTAAHRRYLFSLVESLFLTDIPFTKALRSLLTSVEHFIALVVRLESIQRNMDLETDEGVVDALVDYAGEEREIWQSLSVARASVEAGIKDAVARLRDIDDSRSGEGRQMLEFVKDSRENGSLQANSSATESASIHYVPRKAAGVDRLLMKLDFGNANGGMGLGVTAAGTFGEMA</sequence>
<dbReference type="GO" id="GO:0005874">
    <property type="term" value="C:microtubule"/>
    <property type="evidence" value="ECO:0007669"/>
    <property type="project" value="UniProtKB-KW"/>
</dbReference>
<keyword evidence="5 6" id="KW-0206">Cytoskeleton</keyword>
<comment type="similarity">
    <text evidence="2 6">Belongs to the TUBGCP family.</text>
</comment>
<protein>
    <recommendedName>
        <fullName evidence="6">Spindle pole body component</fullName>
    </recommendedName>
</protein>
<organism evidence="10 11">
    <name type="scientific">Aspergillus luchuensis (strain CBS 106.47)</name>
    <dbReference type="NCBI Taxonomy" id="1137211"/>
    <lineage>
        <taxon>Eukaryota</taxon>
        <taxon>Fungi</taxon>
        <taxon>Dikarya</taxon>
        <taxon>Ascomycota</taxon>
        <taxon>Pezizomycotina</taxon>
        <taxon>Eurotiomycetes</taxon>
        <taxon>Eurotiomycetidae</taxon>
        <taxon>Eurotiales</taxon>
        <taxon>Aspergillaceae</taxon>
        <taxon>Aspergillus</taxon>
        <taxon>Aspergillus subgen. Circumdati</taxon>
    </lineage>
</organism>
<evidence type="ECO:0000256" key="1">
    <source>
        <dbReference type="ARBA" id="ARBA00004267"/>
    </source>
</evidence>
<feature type="region of interest" description="Disordered" evidence="7">
    <location>
        <begin position="605"/>
        <end position="649"/>
    </location>
</feature>
<dbReference type="EMBL" id="KV878242">
    <property type="protein sequence ID" value="OJZ85728.1"/>
    <property type="molecule type" value="Genomic_DNA"/>
</dbReference>
<evidence type="ECO:0000259" key="8">
    <source>
        <dbReference type="Pfam" id="PF04130"/>
    </source>
</evidence>
<evidence type="ECO:0000256" key="4">
    <source>
        <dbReference type="ARBA" id="ARBA00022701"/>
    </source>
</evidence>
<evidence type="ECO:0000259" key="9">
    <source>
        <dbReference type="Pfam" id="PF17681"/>
    </source>
</evidence>
<dbReference type="GO" id="GO:0043015">
    <property type="term" value="F:gamma-tubulin binding"/>
    <property type="evidence" value="ECO:0007669"/>
    <property type="project" value="InterPro"/>
</dbReference>
<evidence type="ECO:0000256" key="6">
    <source>
        <dbReference type="RuleBase" id="RU363050"/>
    </source>
</evidence>
<dbReference type="GO" id="GO:0031122">
    <property type="term" value="P:cytoplasmic microtubule organization"/>
    <property type="evidence" value="ECO:0007669"/>
    <property type="project" value="TreeGrafter"/>
</dbReference>
<dbReference type="PANTHER" id="PTHR19302">
    <property type="entry name" value="GAMMA TUBULIN COMPLEX PROTEIN"/>
    <property type="match status" value="1"/>
</dbReference>
<dbReference type="OrthoDB" id="78652at2759"/>
<dbReference type="Pfam" id="PF17681">
    <property type="entry name" value="GCP_N_terminal"/>
    <property type="match status" value="1"/>
</dbReference>
<dbReference type="GO" id="GO:0044732">
    <property type="term" value="C:mitotic spindle pole body"/>
    <property type="evidence" value="ECO:0007669"/>
    <property type="project" value="TreeGrafter"/>
</dbReference>
<dbReference type="VEuPathDB" id="FungiDB:ASPFODRAFT_189358"/>
<accession>A0A1M3TG38</accession>
<feature type="domain" description="Gamma tubulin complex component C-terminal" evidence="8">
    <location>
        <begin position="353"/>
        <end position="808"/>
    </location>
</feature>
<feature type="domain" description="Gamma tubulin complex component protein N-terminal" evidence="9">
    <location>
        <begin position="34"/>
        <end position="299"/>
    </location>
</feature>
<dbReference type="GO" id="GO:0051321">
    <property type="term" value="P:meiotic cell cycle"/>
    <property type="evidence" value="ECO:0007669"/>
    <property type="project" value="TreeGrafter"/>
</dbReference>
<evidence type="ECO:0000256" key="7">
    <source>
        <dbReference type="SAM" id="MobiDB-lite"/>
    </source>
</evidence>
<feature type="compositionally biased region" description="Polar residues" evidence="7">
    <location>
        <begin position="634"/>
        <end position="648"/>
    </location>
</feature>
<keyword evidence="4 6" id="KW-0493">Microtubule</keyword>
<dbReference type="GO" id="GO:0000922">
    <property type="term" value="C:spindle pole"/>
    <property type="evidence" value="ECO:0007669"/>
    <property type="project" value="InterPro"/>
</dbReference>
<evidence type="ECO:0000313" key="10">
    <source>
        <dbReference type="EMBL" id="OJZ85728.1"/>
    </source>
</evidence>
<dbReference type="GO" id="GO:0007020">
    <property type="term" value="P:microtubule nucleation"/>
    <property type="evidence" value="ECO:0007669"/>
    <property type="project" value="InterPro"/>
</dbReference>
<dbReference type="GO" id="GO:0000278">
    <property type="term" value="P:mitotic cell cycle"/>
    <property type="evidence" value="ECO:0007669"/>
    <property type="project" value="TreeGrafter"/>
</dbReference>
<evidence type="ECO:0000256" key="3">
    <source>
        <dbReference type="ARBA" id="ARBA00022490"/>
    </source>
</evidence>
<dbReference type="InterPro" id="IPR041470">
    <property type="entry name" value="GCP_N"/>
</dbReference>
<dbReference type="Gene3D" id="1.20.120.1900">
    <property type="entry name" value="Gamma-tubulin complex, C-terminal domain"/>
    <property type="match status" value="1"/>
</dbReference>
<reference evidence="11" key="1">
    <citation type="journal article" date="2017" name="Genome Biol.">
        <title>Comparative genomics reveals high biological diversity and specific adaptations in the industrially and medically important fungal genus Aspergillus.</title>
        <authorList>
            <person name="de Vries R.P."/>
            <person name="Riley R."/>
            <person name="Wiebenga A."/>
            <person name="Aguilar-Osorio G."/>
            <person name="Amillis S."/>
            <person name="Uchima C.A."/>
            <person name="Anderluh G."/>
            <person name="Asadollahi M."/>
            <person name="Askin M."/>
            <person name="Barry K."/>
            <person name="Battaglia E."/>
            <person name="Bayram O."/>
            <person name="Benocci T."/>
            <person name="Braus-Stromeyer S.A."/>
            <person name="Caldana C."/>
            <person name="Canovas D."/>
            <person name="Cerqueira G.C."/>
            <person name="Chen F."/>
            <person name="Chen W."/>
            <person name="Choi C."/>
            <person name="Clum A."/>
            <person name="Dos Santos R.A."/>
            <person name="Damasio A.R."/>
            <person name="Diallinas G."/>
            <person name="Emri T."/>
            <person name="Fekete E."/>
            <person name="Flipphi M."/>
            <person name="Freyberg S."/>
            <person name="Gallo A."/>
            <person name="Gournas C."/>
            <person name="Habgood R."/>
            <person name="Hainaut M."/>
            <person name="Harispe M.L."/>
            <person name="Henrissat B."/>
            <person name="Hilden K.S."/>
            <person name="Hope R."/>
            <person name="Hossain A."/>
            <person name="Karabika E."/>
            <person name="Karaffa L."/>
            <person name="Karanyi Z."/>
            <person name="Krasevec N."/>
            <person name="Kuo A."/>
            <person name="Kusch H."/>
            <person name="LaButti K."/>
            <person name="Lagendijk E.L."/>
            <person name="Lapidus A."/>
            <person name="Levasseur A."/>
            <person name="Lindquist E."/>
            <person name="Lipzen A."/>
            <person name="Logrieco A.F."/>
            <person name="MacCabe A."/>
            <person name="Maekelae M.R."/>
            <person name="Malavazi I."/>
            <person name="Melin P."/>
            <person name="Meyer V."/>
            <person name="Mielnichuk N."/>
            <person name="Miskei M."/>
            <person name="Molnar A.P."/>
            <person name="Mule G."/>
            <person name="Ngan C.Y."/>
            <person name="Orejas M."/>
            <person name="Orosz E."/>
            <person name="Ouedraogo J.P."/>
            <person name="Overkamp K.M."/>
            <person name="Park H.-S."/>
            <person name="Perrone G."/>
            <person name="Piumi F."/>
            <person name="Punt P.J."/>
            <person name="Ram A.F."/>
            <person name="Ramon A."/>
            <person name="Rauscher S."/>
            <person name="Record E."/>
            <person name="Riano-Pachon D.M."/>
            <person name="Robert V."/>
            <person name="Roehrig J."/>
            <person name="Ruller R."/>
            <person name="Salamov A."/>
            <person name="Salih N.S."/>
            <person name="Samson R.A."/>
            <person name="Sandor E."/>
            <person name="Sanguinetti M."/>
            <person name="Schuetze T."/>
            <person name="Sepcic K."/>
            <person name="Shelest E."/>
            <person name="Sherlock G."/>
            <person name="Sophianopoulou V."/>
            <person name="Squina F.M."/>
            <person name="Sun H."/>
            <person name="Susca A."/>
            <person name="Todd R.B."/>
            <person name="Tsang A."/>
            <person name="Unkles S.E."/>
            <person name="van de Wiele N."/>
            <person name="van Rossen-Uffink D."/>
            <person name="Oliveira J.V."/>
            <person name="Vesth T.C."/>
            <person name="Visser J."/>
            <person name="Yu J.-H."/>
            <person name="Zhou M."/>
            <person name="Andersen M.R."/>
            <person name="Archer D.B."/>
            <person name="Baker S.E."/>
            <person name="Benoit I."/>
            <person name="Brakhage A.A."/>
            <person name="Braus G.H."/>
            <person name="Fischer R."/>
            <person name="Frisvad J.C."/>
            <person name="Goldman G.H."/>
            <person name="Houbraken J."/>
            <person name="Oakley B."/>
            <person name="Pocsi I."/>
            <person name="Scazzocchio C."/>
            <person name="Seiboth B."/>
            <person name="vanKuyk P.A."/>
            <person name="Wortman J."/>
            <person name="Dyer P.S."/>
            <person name="Grigoriev I.V."/>
        </authorList>
    </citation>
    <scope>NUCLEOTIDE SEQUENCE [LARGE SCALE GENOMIC DNA]</scope>
    <source>
        <strain evidence="11">CBS 106.47</strain>
    </source>
</reference>
<dbReference type="Pfam" id="PF04130">
    <property type="entry name" value="GCP_C_terminal"/>
    <property type="match status" value="1"/>
</dbReference>
<dbReference type="AlphaFoldDB" id="A0A1M3TG38"/>
<name>A0A1M3TG38_ASPLC</name>
<keyword evidence="3 6" id="KW-0963">Cytoplasm</keyword>
<proteinExistence type="inferred from homology"/>
<dbReference type="InterPro" id="IPR040457">
    <property type="entry name" value="GCP_C"/>
</dbReference>
<dbReference type="GO" id="GO:0000930">
    <property type="term" value="C:gamma-tubulin complex"/>
    <property type="evidence" value="ECO:0007669"/>
    <property type="project" value="TreeGrafter"/>
</dbReference>
<dbReference type="InterPro" id="IPR007259">
    <property type="entry name" value="GCP"/>
</dbReference>
<dbReference type="InterPro" id="IPR042241">
    <property type="entry name" value="GCP_C_sf"/>
</dbReference>
<dbReference type="Proteomes" id="UP000184063">
    <property type="component" value="Unassembled WGS sequence"/>
</dbReference>
<dbReference type="PANTHER" id="PTHR19302:SF27">
    <property type="entry name" value="GAMMA-TUBULIN COMPLEX COMPONENT 4"/>
    <property type="match status" value="1"/>
</dbReference>
<gene>
    <name evidence="10" type="ORF">ASPFODRAFT_189358</name>
</gene>
<dbReference type="GO" id="GO:0051011">
    <property type="term" value="F:microtubule minus-end binding"/>
    <property type="evidence" value="ECO:0007669"/>
    <property type="project" value="TreeGrafter"/>
</dbReference>
<comment type="subcellular location">
    <subcellularLocation>
        <location evidence="1 6">Cytoplasm</location>
        <location evidence="1 6">Cytoskeleton</location>
        <location evidence="1 6">Microtubule organizing center</location>
    </subcellularLocation>
</comment>
<feature type="compositionally biased region" description="Low complexity" evidence="7">
    <location>
        <begin position="607"/>
        <end position="622"/>
    </location>
</feature>
<evidence type="ECO:0000256" key="2">
    <source>
        <dbReference type="ARBA" id="ARBA00010337"/>
    </source>
</evidence>
<evidence type="ECO:0000256" key="5">
    <source>
        <dbReference type="ARBA" id="ARBA00023212"/>
    </source>
</evidence>